<name>A0A915KWD4_ROMCU</name>
<organism evidence="2 3">
    <name type="scientific">Romanomermis culicivorax</name>
    <name type="common">Nematode worm</name>
    <dbReference type="NCBI Taxonomy" id="13658"/>
    <lineage>
        <taxon>Eukaryota</taxon>
        <taxon>Metazoa</taxon>
        <taxon>Ecdysozoa</taxon>
        <taxon>Nematoda</taxon>
        <taxon>Enoplea</taxon>
        <taxon>Dorylaimia</taxon>
        <taxon>Mermithida</taxon>
        <taxon>Mermithoidea</taxon>
        <taxon>Mermithidae</taxon>
        <taxon>Romanomermis</taxon>
    </lineage>
</organism>
<keyword evidence="2" id="KW-1185">Reference proteome</keyword>
<reference evidence="3" key="1">
    <citation type="submission" date="2022-11" db="UniProtKB">
        <authorList>
            <consortium name="WormBaseParasite"/>
        </authorList>
    </citation>
    <scope>IDENTIFICATION</scope>
</reference>
<feature type="compositionally biased region" description="Basic and acidic residues" evidence="1">
    <location>
        <begin position="132"/>
        <end position="150"/>
    </location>
</feature>
<evidence type="ECO:0000256" key="1">
    <source>
        <dbReference type="SAM" id="MobiDB-lite"/>
    </source>
</evidence>
<dbReference type="WBParaSite" id="nRc.2.0.1.t41850-RA">
    <property type="protein sequence ID" value="nRc.2.0.1.t41850-RA"/>
    <property type="gene ID" value="nRc.2.0.1.g41850"/>
</dbReference>
<proteinExistence type="predicted"/>
<dbReference type="AlphaFoldDB" id="A0A915KWD4"/>
<sequence>NDFTIIFSSFCGAPLLYKLSAPPVVHFVDLHVDFRITTLPATGCPKCPGSGQDYTKLAAKSSKERVSTTLSATLLDNARKNLNKPAVIVNQLPFISVSSAAKESLLDEFDSIEDEYNPLYPNDYERVVKRREEEKRKLKDEERRNCDDRKKCRTGRSYDSSEEDEEGDDYYESRREIEKRHVDIKFVTSIAGAAIAPPSSLTRDSSPSPPSMSDDRSSYQPTFGSGSKGFI</sequence>
<feature type="region of interest" description="Disordered" evidence="1">
    <location>
        <begin position="132"/>
        <end position="172"/>
    </location>
</feature>
<accession>A0A915KWD4</accession>
<feature type="region of interest" description="Disordered" evidence="1">
    <location>
        <begin position="195"/>
        <end position="231"/>
    </location>
</feature>
<protein>
    <submittedName>
        <fullName evidence="3">Uncharacterized protein</fullName>
    </submittedName>
</protein>
<dbReference type="Proteomes" id="UP000887565">
    <property type="component" value="Unplaced"/>
</dbReference>
<feature type="compositionally biased region" description="Low complexity" evidence="1">
    <location>
        <begin position="195"/>
        <end position="206"/>
    </location>
</feature>
<evidence type="ECO:0000313" key="2">
    <source>
        <dbReference type="Proteomes" id="UP000887565"/>
    </source>
</evidence>
<feature type="compositionally biased region" description="Acidic residues" evidence="1">
    <location>
        <begin position="160"/>
        <end position="170"/>
    </location>
</feature>
<evidence type="ECO:0000313" key="3">
    <source>
        <dbReference type="WBParaSite" id="nRc.2.0.1.t41850-RA"/>
    </source>
</evidence>